<dbReference type="EMBL" id="SRLO01000046">
    <property type="protein sequence ID" value="TNN81467.1"/>
    <property type="molecule type" value="Genomic_DNA"/>
</dbReference>
<accession>A0A4Z2IUP5</accession>
<reference evidence="2 3" key="1">
    <citation type="submission" date="2019-03" db="EMBL/GenBank/DDBJ databases">
        <title>First draft genome of Liparis tanakae, snailfish: a comprehensive survey of snailfish specific genes.</title>
        <authorList>
            <person name="Kim W."/>
            <person name="Song I."/>
            <person name="Jeong J.-H."/>
            <person name="Kim D."/>
            <person name="Kim S."/>
            <person name="Ryu S."/>
            <person name="Song J.Y."/>
            <person name="Lee S.K."/>
        </authorList>
    </citation>
    <scope>NUCLEOTIDE SEQUENCE [LARGE SCALE GENOMIC DNA]</scope>
    <source>
        <tissue evidence="2">Muscle</tissue>
    </source>
</reference>
<protein>
    <submittedName>
        <fullName evidence="2">Uncharacterized protein</fullName>
    </submittedName>
</protein>
<dbReference type="AlphaFoldDB" id="A0A4Z2IUP5"/>
<gene>
    <name evidence="2" type="ORF">EYF80_008239</name>
</gene>
<dbReference type="Proteomes" id="UP000314294">
    <property type="component" value="Unassembled WGS sequence"/>
</dbReference>
<evidence type="ECO:0000313" key="3">
    <source>
        <dbReference type="Proteomes" id="UP000314294"/>
    </source>
</evidence>
<organism evidence="2 3">
    <name type="scientific">Liparis tanakae</name>
    <name type="common">Tanaka's snailfish</name>
    <dbReference type="NCBI Taxonomy" id="230148"/>
    <lineage>
        <taxon>Eukaryota</taxon>
        <taxon>Metazoa</taxon>
        <taxon>Chordata</taxon>
        <taxon>Craniata</taxon>
        <taxon>Vertebrata</taxon>
        <taxon>Euteleostomi</taxon>
        <taxon>Actinopterygii</taxon>
        <taxon>Neopterygii</taxon>
        <taxon>Teleostei</taxon>
        <taxon>Neoteleostei</taxon>
        <taxon>Acanthomorphata</taxon>
        <taxon>Eupercaria</taxon>
        <taxon>Perciformes</taxon>
        <taxon>Cottioidei</taxon>
        <taxon>Cottales</taxon>
        <taxon>Liparidae</taxon>
        <taxon>Liparis</taxon>
    </lineage>
</organism>
<comment type="caution">
    <text evidence="2">The sequence shown here is derived from an EMBL/GenBank/DDBJ whole genome shotgun (WGS) entry which is preliminary data.</text>
</comment>
<evidence type="ECO:0000256" key="1">
    <source>
        <dbReference type="SAM" id="MobiDB-lite"/>
    </source>
</evidence>
<sequence>MHSMAQRTGPNRFHRPLRSSCIDMAMSRTPSMNRVSQGGLERVAEQPIPEQFTVTGRCCREVEPSRRTSEQFPLSAPSADRQSATETDREEANSGTYNLGQTQWNEWPLVTVNSQRATAVSSGTWNLCSLTLPYQPYLDNF</sequence>
<name>A0A4Z2IUP5_9TELE</name>
<keyword evidence="3" id="KW-1185">Reference proteome</keyword>
<feature type="region of interest" description="Disordered" evidence="1">
    <location>
        <begin position="63"/>
        <end position="100"/>
    </location>
</feature>
<proteinExistence type="predicted"/>
<evidence type="ECO:0000313" key="2">
    <source>
        <dbReference type="EMBL" id="TNN81467.1"/>
    </source>
</evidence>